<evidence type="ECO:0000313" key="3">
    <source>
        <dbReference type="Proteomes" id="UP000694549"/>
    </source>
</evidence>
<keyword evidence="1" id="KW-1133">Transmembrane helix</keyword>
<name>A0A8C0A0R3_9AVES</name>
<reference evidence="2" key="2">
    <citation type="submission" date="2025-09" db="UniProtKB">
        <authorList>
            <consortium name="Ensembl"/>
        </authorList>
    </citation>
    <scope>IDENTIFICATION</scope>
</reference>
<keyword evidence="1" id="KW-0812">Transmembrane</keyword>
<feature type="transmembrane region" description="Helical" evidence="1">
    <location>
        <begin position="61"/>
        <end position="85"/>
    </location>
</feature>
<organism evidence="2 3">
    <name type="scientific">Anas zonorhyncha</name>
    <name type="common">Eastern spot-billed duck</name>
    <dbReference type="NCBI Taxonomy" id="75864"/>
    <lineage>
        <taxon>Eukaryota</taxon>
        <taxon>Metazoa</taxon>
        <taxon>Chordata</taxon>
        <taxon>Craniata</taxon>
        <taxon>Vertebrata</taxon>
        <taxon>Euteleostomi</taxon>
        <taxon>Archelosauria</taxon>
        <taxon>Archosauria</taxon>
        <taxon>Dinosauria</taxon>
        <taxon>Saurischia</taxon>
        <taxon>Theropoda</taxon>
        <taxon>Coelurosauria</taxon>
        <taxon>Aves</taxon>
        <taxon>Neognathae</taxon>
        <taxon>Galloanserae</taxon>
        <taxon>Anseriformes</taxon>
        <taxon>Anatidae</taxon>
        <taxon>Anatinae</taxon>
        <taxon>Anas</taxon>
    </lineage>
</organism>
<keyword evidence="1" id="KW-0472">Membrane</keyword>
<dbReference type="Ensembl" id="ENSAZOT00000030800.1">
    <property type="protein sequence ID" value="ENSAZOP00000028773.1"/>
    <property type="gene ID" value="ENSAZOG00000018101.1"/>
</dbReference>
<reference evidence="2" key="1">
    <citation type="submission" date="2025-08" db="UniProtKB">
        <authorList>
            <consortium name="Ensembl"/>
        </authorList>
    </citation>
    <scope>IDENTIFICATION</scope>
</reference>
<dbReference type="AlphaFoldDB" id="A0A8C0A0R3"/>
<accession>A0A8C0A0R3</accession>
<keyword evidence="3" id="KW-1185">Reference proteome</keyword>
<protein>
    <submittedName>
        <fullName evidence="2">Uncharacterized protein</fullName>
    </submittedName>
</protein>
<evidence type="ECO:0000313" key="2">
    <source>
        <dbReference type="Ensembl" id="ENSAZOP00000028773.1"/>
    </source>
</evidence>
<proteinExistence type="predicted"/>
<evidence type="ECO:0000256" key="1">
    <source>
        <dbReference type="SAM" id="Phobius"/>
    </source>
</evidence>
<sequence>MEAIFSAADIGFRGSLLTSPAAYMGTITGCFLLTIFLVSIPKEHKSFLLLWEPPHWYRSPYASWISCSSVHTSIILAMVSSVEIISSSISRTGMEGKQTSNIRSRRPSNVAVSYWERVRILPSAN</sequence>
<dbReference type="Proteomes" id="UP000694549">
    <property type="component" value="Unplaced"/>
</dbReference>
<feature type="transmembrane region" description="Helical" evidence="1">
    <location>
        <begin position="21"/>
        <end position="41"/>
    </location>
</feature>